<dbReference type="Pfam" id="PF00293">
    <property type="entry name" value="NUDIX"/>
    <property type="match status" value="1"/>
</dbReference>
<dbReference type="PANTHER" id="PTHR45848">
    <property type="entry name" value="DUAL SPECIFICITY PROTEIN PHOSPHATASE 12 FAMILY MEMBER"/>
    <property type="match status" value="1"/>
</dbReference>
<comment type="similarity">
    <text evidence="1">Belongs to the protein-tyrosine phosphatase family. Non-receptor class dual specificity subfamily.</text>
</comment>
<dbReference type="Gene3D" id="3.90.79.10">
    <property type="entry name" value="Nucleoside Triphosphate Pyrophosphohydrolase"/>
    <property type="match status" value="1"/>
</dbReference>
<dbReference type="PROSITE" id="PS50054">
    <property type="entry name" value="TYR_PHOSPHATASE_DUAL"/>
    <property type="match status" value="1"/>
</dbReference>
<dbReference type="SUPFAM" id="SSF52799">
    <property type="entry name" value="(Phosphotyrosine protein) phosphatases II"/>
    <property type="match status" value="2"/>
</dbReference>
<evidence type="ECO:0000256" key="1">
    <source>
        <dbReference type="ARBA" id="ARBA00008601"/>
    </source>
</evidence>
<evidence type="ECO:0000256" key="4">
    <source>
        <dbReference type="ARBA" id="ARBA00022912"/>
    </source>
</evidence>
<dbReference type="InterPro" id="IPR000387">
    <property type="entry name" value="Tyr_Pase_dom"/>
</dbReference>
<evidence type="ECO:0000259" key="8">
    <source>
        <dbReference type="PROSITE" id="PS51462"/>
    </source>
</evidence>
<dbReference type="InterPro" id="IPR020422">
    <property type="entry name" value="TYR_PHOSPHATASE_DUAL_dom"/>
</dbReference>
<dbReference type="Proteomes" id="UP001148786">
    <property type="component" value="Unassembled WGS sequence"/>
</dbReference>
<keyword evidence="5" id="KW-0175">Coiled coil</keyword>
<evidence type="ECO:0000313" key="9">
    <source>
        <dbReference type="EMBL" id="KAJ3513635.1"/>
    </source>
</evidence>
<proteinExistence type="inferred from homology"/>
<organism evidence="9 10">
    <name type="scientific">Agrocybe chaxingu</name>
    <dbReference type="NCBI Taxonomy" id="84603"/>
    <lineage>
        <taxon>Eukaryota</taxon>
        <taxon>Fungi</taxon>
        <taxon>Dikarya</taxon>
        <taxon>Basidiomycota</taxon>
        <taxon>Agaricomycotina</taxon>
        <taxon>Agaricomycetes</taxon>
        <taxon>Agaricomycetidae</taxon>
        <taxon>Agaricales</taxon>
        <taxon>Agaricineae</taxon>
        <taxon>Strophariaceae</taxon>
        <taxon>Agrocybe</taxon>
    </lineage>
</organism>
<dbReference type="InterPro" id="IPR029021">
    <property type="entry name" value="Prot-tyrosine_phosphatase-like"/>
</dbReference>
<dbReference type="GO" id="GO:0010945">
    <property type="term" value="F:coenzyme A diphosphatase activity"/>
    <property type="evidence" value="ECO:0007669"/>
    <property type="project" value="InterPro"/>
</dbReference>
<dbReference type="Gene3D" id="3.90.190.10">
    <property type="entry name" value="Protein tyrosine phosphatase superfamily"/>
    <property type="match status" value="2"/>
</dbReference>
<feature type="domain" description="Tyrosine-protein phosphatase" evidence="6">
    <location>
        <begin position="10"/>
        <end position="149"/>
    </location>
</feature>
<evidence type="ECO:0000259" key="7">
    <source>
        <dbReference type="PROSITE" id="PS50056"/>
    </source>
</evidence>
<feature type="domain" description="Tyrosine specific protein phosphatases" evidence="7">
    <location>
        <begin position="63"/>
        <end position="127"/>
    </location>
</feature>
<dbReference type="InterPro" id="IPR045121">
    <property type="entry name" value="CoAse"/>
</dbReference>
<dbReference type="EMBL" id="JANKHO010000187">
    <property type="protein sequence ID" value="KAJ3513635.1"/>
    <property type="molecule type" value="Genomic_DNA"/>
</dbReference>
<name>A0A9W8KBV0_9AGAR</name>
<keyword evidence="3" id="KW-0378">Hydrolase</keyword>
<accession>A0A9W8KBV0</accession>
<dbReference type="Pfam" id="PF00782">
    <property type="entry name" value="DSPc"/>
    <property type="match status" value="1"/>
</dbReference>
<dbReference type="CDD" id="cd03426">
    <property type="entry name" value="NUDIX_CoAse_Nudt7"/>
    <property type="match status" value="1"/>
</dbReference>
<dbReference type="PROSITE" id="PS50056">
    <property type="entry name" value="TYR_PHOSPHATASE_2"/>
    <property type="match status" value="1"/>
</dbReference>
<reference evidence="9" key="1">
    <citation type="submission" date="2022-07" db="EMBL/GenBank/DDBJ databases">
        <title>Genome Sequence of Agrocybe chaxingu.</title>
        <authorList>
            <person name="Buettner E."/>
        </authorList>
    </citation>
    <scope>NUCLEOTIDE SEQUENCE</scope>
    <source>
        <strain evidence="9">MP-N11</strain>
    </source>
</reference>
<dbReference type="AlphaFoldDB" id="A0A9W8KBV0"/>
<dbReference type="InterPro" id="IPR015797">
    <property type="entry name" value="NUDIX_hydrolase-like_dom_sf"/>
</dbReference>
<evidence type="ECO:0000256" key="2">
    <source>
        <dbReference type="ARBA" id="ARBA00013064"/>
    </source>
</evidence>
<dbReference type="GO" id="GO:0004725">
    <property type="term" value="F:protein tyrosine phosphatase activity"/>
    <property type="evidence" value="ECO:0007669"/>
    <property type="project" value="UniProtKB-EC"/>
</dbReference>
<protein>
    <recommendedName>
        <fullName evidence="2">protein-tyrosine-phosphatase</fullName>
        <ecNumber evidence="2">3.1.3.48</ecNumber>
    </recommendedName>
</protein>
<keyword evidence="10" id="KW-1185">Reference proteome</keyword>
<dbReference type="CDD" id="cd14498">
    <property type="entry name" value="DSP"/>
    <property type="match status" value="2"/>
</dbReference>
<feature type="domain" description="Nudix hydrolase" evidence="8">
    <location>
        <begin position="464"/>
        <end position="600"/>
    </location>
</feature>
<dbReference type="PROSITE" id="PS51462">
    <property type="entry name" value="NUDIX"/>
    <property type="match status" value="1"/>
</dbReference>
<dbReference type="InterPro" id="IPR016130">
    <property type="entry name" value="Tyr_Pase_AS"/>
</dbReference>
<comment type="caution">
    <text evidence="9">The sequence shown here is derived from an EMBL/GenBank/DDBJ whole genome shotgun (WGS) entry which is preliminary data.</text>
</comment>
<evidence type="ECO:0000259" key="6">
    <source>
        <dbReference type="PROSITE" id="PS50054"/>
    </source>
</evidence>
<sequence>MTIITASGSSVTEVLEGQIFLGNLSAAISSEEKAKLGISHIVSVCPDYPSTGPQHLNISVEDSEYADLLIHLPSACRFIERALEKGGRVLVHCVMGISRSTTVVAAYLMKTRGMTPPNAIRYLKQKRHQVHPNYGFIKQLHAFAQCNFDPSPSHPNYRSWKRRHRQDVTYFLNHMSDTVSIIPDRLLLSSSFPEDPDQAHSLLLDLGVTHFVSLSPPEIPSLAVCSGVRHHQFKIKDQSSDALLFTLPDICACIHNALDRRGLVLIYSQNETRVCTAACAFVMSAMRYSPSRAFSLLEDALPLFNPTQNFSRNLELFHACGYRPSPSHAAYREYLASHSHSSSGSKTKDLSKAAANILSETSLDLSAFGDALRSIQVQTTARSFVGPNLKLASCDLPRTPDSYYTLRMSPKLGINRPNNRLRYHRPKIRWNEAKIPPLNNESKRCLRNLAAYRLPKQRLSYPRSKCAAVLVALFVGRYGDLYVLLNRRSANLRTYAGDTSLPGGKMDPEDRNLEDTARREAFEEIGLPRDRNKVPLLCVLEPFLAAELIVTPIVVLILDNTLRPILNSDEVTSLFSHPLVSFLSSNPPYPSEPDTLEVPYHTSFETKFSGPPHQSFRVHQFLTGREAGGIKPVFGLTAGMLIRTATIGYARQPDFEVDPPNAATTEERIAWALLHRKVFQEACEKEGVDVSAAQRIVDNFQKKLQERELRLEEKEHKRELKKRQSKL</sequence>
<dbReference type="PANTHER" id="PTHR45848:SF4">
    <property type="entry name" value="DUAL SPECIFICITY PROTEIN PHOSPHATASE 12"/>
    <property type="match status" value="1"/>
</dbReference>
<dbReference type="InterPro" id="IPR000340">
    <property type="entry name" value="Dual-sp_phosphatase_cat-dom"/>
</dbReference>
<dbReference type="EC" id="3.1.3.48" evidence="2"/>
<evidence type="ECO:0000256" key="3">
    <source>
        <dbReference type="ARBA" id="ARBA00022801"/>
    </source>
</evidence>
<dbReference type="InterPro" id="IPR000086">
    <property type="entry name" value="NUDIX_hydrolase_dom"/>
</dbReference>
<evidence type="ECO:0000313" key="10">
    <source>
        <dbReference type="Proteomes" id="UP001148786"/>
    </source>
</evidence>
<dbReference type="GO" id="GO:0008138">
    <property type="term" value="F:protein tyrosine/serine/threonine phosphatase activity"/>
    <property type="evidence" value="ECO:0007669"/>
    <property type="project" value="TreeGrafter"/>
</dbReference>
<dbReference type="SMART" id="SM00195">
    <property type="entry name" value="DSPc"/>
    <property type="match status" value="1"/>
</dbReference>
<dbReference type="PROSITE" id="PS00383">
    <property type="entry name" value="TYR_PHOSPHATASE_1"/>
    <property type="match status" value="1"/>
</dbReference>
<keyword evidence="4" id="KW-0904">Protein phosphatase</keyword>
<dbReference type="SUPFAM" id="SSF55811">
    <property type="entry name" value="Nudix"/>
    <property type="match status" value="1"/>
</dbReference>
<feature type="coiled-coil region" evidence="5">
    <location>
        <begin position="697"/>
        <end position="724"/>
    </location>
</feature>
<dbReference type="OrthoDB" id="10252009at2759"/>
<evidence type="ECO:0000256" key="5">
    <source>
        <dbReference type="SAM" id="Coils"/>
    </source>
</evidence>
<gene>
    <name evidence="9" type="ORF">NLJ89_g2839</name>
</gene>